<dbReference type="Gene3D" id="3.40.390.10">
    <property type="entry name" value="Collagenase (Catalytic Domain)"/>
    <property type="match status" value="1"/>
</dbReference>
<reference evidence="7 8" key="1">
    <citation type="submission" date="2022-05" db="EMBL/GenBank/DDBJ databases">
        <authorList>
            <consortium name="Genoscope - CEA"/>
            <person name="William W."/>
        </authorList>
    </citation>
    <scope>NUCLEOTIDE SEQUENCE [LARGE SCALE GENOMIC DNA]</scope>
</reference>
<evidence type="ECO:0000256" key="2">
    <source>
        <dbReference type="RuleBase" id="RU363034"/>
    </source>
</evidence>
<dbReference type="EMBL" id="CALNXK010000061">
    <property type="protein sequence ID" value="CAH3138805.1"/>
    <property type="molecule type" value="Genomic_DNA"/>
</dbReference>
<dbReference type="PROSITE" id="PS51864">
    <property type="entry name" value="ASTACIN"/>
    <property type="match status" value="1"/>
</dbReference>
<dbReference type="InterPro" id="IPR024079">
    <property type="entry name" value="MetalloPept_cat_dom_sf"/>
</dbReference>
<dbReference type="PROSITE" id="PS50240">
    <property type="entry name" value="TRYPSIN_DOM"/>
    <property type="match status" value="1"/>
</dbReference>
<keyword evidence="1" id="KW-0479">Metal-binding</keyword>
<accession>A0ABN8P9H3</accession>
<gene>
    <name evidence="7" type="ORF">PLOB_00040321</name>
</gene>
<organism evidence="7 8">
    <name type="scientific">Porites lobata</name>
    <dbReference type="NCBI Taxonomy" id="104759"/>
    <lineage>
        <taxon>Eukaryota</taxon>
        <taxon>Metazoa</taxon>
        <taxon>Cnidaria</taxon>
        <taxon>Anthozoa</taxon>
        <taxon>Hexacorallia</taxon>
        <taxon>Scleractinia</taxon>
        <taxon>Fungiina</taxon>
        <taxon>Poritidae</taxon>
        <taxon>Porites</taxon>
    </lineage>
</organism>
<dbReference type="InterPro" id="IPR043504">
    <property type="entry name" value="Peptidase_S1_PA_chymotrypsin"/>
</dbReference>
<comment type="cofactor">
    <cofactor evidence="1">
        <name>Zn(2+)</name>
        <dbReference type="ChEBI" id="CHEBI:29105"/>
    </cofactor>
    <text evidence="1">Binds 1 zinc ion per subunit.</text>
</comment>
<dbReference type="CDD" id="cd04280">
    <property type="entry name" value="ZnMc_astacin_like"/>
    <property type="match status" value="1"/>
</dbReference>
<dbReference type="SMART" id="SM00034">
    <property type="entry name" value="CLECT"/>
    <property type="match status" value="1"/>
</dbReference>
<comment type="caution">
    <text evidence="1">Lacks conserved residue(s) required for the propagation of feature annotation.</text>
</comment>
<dbReference type="InterPro" id="IPR033116">
    <property type="entry name" value="TRYPSIN_SER"/>
</dbReference>
<dbReference type="InterPro" id="IPR013320">
    <property type="entry name" value="ConA-like_dom_sf"/>
</dbReference>
<dbReference type="SUPFAM" id="SSF56436">
    <property type="entry name" value="C-type lectin-like"/>
    <property type="match status" value="1"/>
</dbReference>
<dbReference type="Pfam" id="PF00059">
    <property type="entry name" value="Lectin_C"/>
    <property type="match status" value="1"/>
</dbReference>
<dbReference type="InterPro" id="IPR034035">
    <property type="entry name" value="Astacin-like_dom"/>
</dbReference>
<evidence type="ECO:0000313" key="7">
    <source>
        <dbReference type="EMBL" id="CAH3138805.1"/>
    </source>
</evidence>
<feature type="domain" description="MAM" evidence="4">
    <location>
        <begin position="435"/>
        <end position="591"/>
    </location>
</feature>
<feature type="binding site" evidence="1">
    <location>
        <position position="131"/>
    </location>
    <ligand>
        <name>Zn(2+)</name>
        <dbReference type="ChEBI" id="CHEBI:29105"/>
        <note>catalytic</note>
    </ligand>
</feature>
<feature type="domain" description="C-type lectin" evidence="3">
    <location>
        <begin position="808"/>
        <end position="916"/>
    </location>
</feature>
<dbReference type="InterPro" id="IPR001506">
    <property type="entry name" value="Peptidase_M12A"/>
</dbReference>
<dbReference type="PROSITE" id="PS50060">
    <property type="entry name" value="MAM_2"/>
    <property type="match status" value="3"/>
</dbReference>
<dbReference type="InterPro" id="IPR009003">
    <property type="entry name" value="Peptidase_S1_PA"/>
</dbReference>
<feature type="domain" description="MAM" evidence="4">
    <location>
        <begin position="617"/>
        <end position="773"/>
    </location>
</feature>
<protein>
    <recommendedName>
        <fullName evidence="9">Metalloendopeptidase</fullName>
    </recommendedName>
</protein>
<evidence type="ECO:0000256" key="1">
    <source>
        <dbReference type="PROSITE-ProRule" id="PRU01211"/>
    </source>
</evidence>
<feature type="domain" description="Peptidase M12A" evidence="6">
    <location>
        <begin position="40"/>
        <end position="234"/>
    </location>
</feature>
<dbReference type="Pfam" id="PF00089">
    <property type="entry name" value="Trypsin"/>
    <property type="match status" value="1"/>
</dbReference>
<evidence type="ECO:0000259" key="5">
    <source>
        <dbReference type="PROSITE" id="PS50240"/>
    </source>
</evidence>
<dbReference type="InterPro" id="IPR001254">
    <property type="entry name" value="Trypsin_dom"/>
</dbReference>
<dbReference type="CDD" id="cd06263">
    <property type="entry name" value="MAM"/>
    <property type="match status" value="3"/>
</dbReference>
<dbReference type="Pfam" id="PF00629">
    <property type="entry name" value="MAM"/>
    <property type="match status" value="3"/>
</dbReference>
<evidence type="ECO:0008006" key="9">
    <source>
        <dbReference type="Google" id="ProtNLM"/>
    </source>
</evidence>
<dbReference type="InterPro" id="IPR016186">
    <property type="entry name" value="C-type_lectin-like/link_sf"/>
</dbReference>
<dbReference type="PROSITE" id="PS00134">
    <property type="entry name" value="TRYPSIN_HIS"/>
    <property type="match status" value="1"/>
</dbReference>
<dbReference type="PRINTS" id="PR00480">
    <property type="entry name" value="ASTACIN"/>
</dbReference>
<dbReference type="PROSITE" id="PS00135">
    <property type="entry name" value="TRYPSIN_SER"/>
    <property type="match status" value="1"/>
</dbReference>
<keyword evidence="1 2" id="KW-0645">Protease</keyword>
<dbReference type="CDD" id="cd00190">
    <property type="entry name" value="Tryp_SPc"/>
    <property type="match status" value="1"/>
</dbReference>
<dbReference type="Gene3D" id="2.40.10.10">
    <property type="entry name" value="Trypsin-like serine proteases"/>
    <property type="match status" value="1"/>
</dbReference>
<dbReference type="PANTHER" id="PTHR23282">
    <property type="entry name" value="APICAL ENDOSOMAL GLYCOPROTEIN PRECURSOR"/>
    <property type="match status" value="1"/>
</dbReference>
<dbReference type="InterPro" id="IPR001304">
    <property type="entry name" value="C-type_lectin-like"/>
</dbReference>
<dbReference type="InterPro" id="IPR016187">
    <property type="entry name" value="CTDL_fold"/>
</dbReference>
<dbReference type="SUPFAM" id="SSF50494">
    <property type="entry name" value="Trypsin-like serine proteases"/>
    <property type="match status" value="1"/>
</dbReference>
<feature type="binding site" evidence="1">
    <location>
        <position position="141"/>
    </location>
    <ligand>
        <name>Zn(2+)</name>
        <dbReference type="ChEBI" id="CHEBI:29105"/>
        <note>catalytic</note>
    </ligand>
</feature>
<feature type="domain" description="MAM" evidence="4">
    <location>
        <begin position="253"/>
        <end position="408"/>
    </location>
</feature>
<name>A0ABN8P9H3_9CNID</name>
<comment type="caution">
    <text evidence="7">The sequence shown here is derived from an EMBL/GenBank/DDBJ whole genome shotgun (WGS) entry which is preliminary data.</text>
</comment>
<dbReference type="Gene3D" id="3.10.100.10">
    <property type="entry name" value="Mannose-Binding Protein A, subunit A"/>
    <property type="match status" value="1"/>
</dbReference>
<dbReference type="SMART" id="SM00137">
    <property type="entry name" value="MAM"/>
    <property type="match status" value="3"/>
</dbReference>
<dbReference type="SUPFAM" id="SSF49899">
    <property type="entry name" value="Concanavalin A-like lectins/glucanases"/>
    <property type="match status" value="3"/>
</dbReference>
<proteinExistence type="predicted"/>
<feature type="non-terminal residue" evidence="7">
    <location>
        <position position="1"/>
    </location>
</feature>
<dbReference type="Gene3D" id="2.60.120.200">
    <property type="match status" value="3"/>
</dbReference>
<keyword evidence="1" id="KW-0482">Metalloprotease</keyword>
<dbReference type="Proteomes" id="UP001159405">
    <property type="component" value="Unassembled WGS sequence"/>
</dbReference>
<feature type="binding site" evidence="1">
    <location>
        <position position="135"/>
    </location>
    <ligand>
        <name>Zn(2+)</name>
        <dbReference type="ChEBI" id="CHEBI:29105"/>
        <note>catalytic</note>
    </ligand>
</feature>
<evidence type="ECO:0000259" key="4">
    <source>
        <dbReference type="PROSITE" id="PS50060"/>
    </source>
</evidence>
<feature type="active site" evidence="1">
    <location>
        <position position="132"/>
    </location>
</feature>
<evidence type="ECO:0000259" key="6">
    <source>
        <dbReference type="PROSITE" id="PS51864"/>
    </source>
</evidence>
<keyword evidence="8" id="KW-1185">Reference proteome</keyword>
<dbReference type="Pfam" id="PF01400">
    <property type="entry name" value="Astacin"/>
    <property type="match status" value="1"/>
</dbReference>
<keyword evidence="1 2" id="KW-0378">Hydrolase</keyword>
<sequence length="1207" mass="133307">IFCFRNSSVLGNTGSKILLGDIISDDETLRFITQDPRSRNAINYPHSLWPANTVPYIIDSSIEQQGIQAINDAISDYHKYTCVKFVARTTQKNYVRFFQGTGCSSSVGRTARGEQKVNLHRYCWTKGIVIHELAHAIGFFHEQSRSDRDSYVKILYENIEKGQENNFDKFAQGKILHLGEPYDYGSIMHYGTHAFSSNAKPTIITLQTGGAQIGQREALSANDIRQINKLYKCPTGRSFLSQGFLRASTRRGVYCNFDNGSRCDFTQDTQDDFDWTVHQGATPSGGTGPSSDMSGKGWYIYAESSQPRVEGDRAVLLSPSLMGPYCLRMHFHMMGTHIGSLNVYKITASSRTTVLSTSGNKGDKWYMAQSSLTGSEQFKIAFEAVRGYGYRGDIALDEIKLAPGGCDTPATAAPSSTMQTVLPTSTSKPPVRSEVFCNFDGQSLCQFTQGSDDQFDWTLNKDSTPSPNTGPSKDISSAGYYVYAEASNPRKTGDRAHLVSPSLTGDFCVQFYYHMYGSSMGTLRVLRLTGSQRTIVGAFTGDRGNVWHLANIDLPAAQIQQYQVLFEAERKGWEGDMALDEIRLTPGRCRQFVVTTTLPPPPTTTKQPTPPVTQAQFYCNFDSRTWCGFTQDTQDEFDWTLHRGRTGSYPTTGPTNDFSGNGYYIYAEASSPRQPDDRARLVSPILTGSHCVVFRYHMNGANMGSLRVYGRVGSFEQKVWERSGNQADTWKGVEFRIDTTAQYQIVFEAVRGSGYMSDIALDEIKMIPGNCKSAQPVAPTTLLPSPPSTREVAATTNGLNCPPGWSGYNSSCYRAFTSKSLWRVAKNYCRQNGGYLVAINNDREHEFVRNLAATLYGDYAIWIGLRRDSTGKFSRWGNGEPLTFTKWFWNEPDNFFGDEDCAEMFMYSGRWLDTPCVGRRASKHQFICEMTPGRSLQTDSPPTTIPQASCGVRPLVTTVKTLSSGLSIGTIVGGKISTPGAWPWQAAIMCKTCQDQSCGGTLISPYHVVTAAHCVPTSIDAFIENYKVRLGEHHFKQTEGYEQDINITSVTKHGSYVAASYDRDIAVIKLASPARFNDRVAPVCLQSNTAAFPPGTECVITGWGRTSQGGKLSSVLKEATVPIVSEGECKSNYGRGGLITSNMLCAGFRSQGTDACQGDSGGPLVCEKDKRWYLVGATSWGWGCAGQYYGVYTNIAKLYNWITANTL</sequence>
<dbReference type="InterPro" id="IPR051560">
    <property type="entry name" value="MAM_domain-containing"/>
</dbReference>
<dbReference type="SMART" id="SM00235">
    <property type="entry name" value="ZnMc"/>
    <property type="match status" value="1"/>
</dbReference>
<dbReference type="SMART" id="SM00020">
    <property type="entry name" value="Tryp_SPc"/>
    <property type="match status" value="1"/>
</dbReference>
<dbReference type="SUPFAM" id="SSF55486">
    <property type="entry name" value="Metalloproteases ('zincins'), catalytic domain"/>
    <property type="match status" value="1"/>
</dbReference>
<evidence type="ECO:0000259" key="3">
    <source>
        <dbReference type="PROSITE" id="PS50041"/>
    </source>
</evidence>
<dbReference type="PANTHER" id="PTHR23282:SF101">
    <property type="entry name" value="MAM DOMAIN-CONTAINING PROTEIN"/>
    <property type="match status" value="1"/>
</dbReference>
<dbReference type="InterPro" id="IPR000998">
    <property type="entry name" value="MAM_dom"/>
</dbReference>
<feature type="domain" description="Peptidase S1" evidence="5">
    <location>
        <begin position="971"/>
        <end position="1207"/>
    </location>
</feature>
<keyword evidence="2" id="KW-0720">Serine protease</keyword>
<evidence type="ECO:0000313" key="8">
    <source>
        <dbReference type="Proteomes" id="UP001159405"/>
    </source>
</evidence>
<dbReference type="InterPro" id="IPR006026">
    <property type="entry name" value="Peptidase_Metallo"/>
</dbReference>
<dbReference type="PROSITE" id="PS50041">
    <property type="entry name" value="C_TYPE_LECTIN_2"/>
    <property type="match status" value="1"/>
</dbReference>
<dbReference type="InterPro" id="IPR018114">
    <property type="entry name" value="TRYPSIN_HIS"/>
</dbReference>
<dbReference type="PRINTS" id="PR00020">
    <property type="entry name" value="MAMDOMAIN"/>
</dbReference>
<keyword evidence="1" id="KW-0862">Zinc</keyword>